<sequence length="338" mass="37501">MSFSLRALPLLLSSGLLLTGCTSLLRQVSAELRGGAARGKPVVTVTQSGFSHTETAPTAEATAPKQVEFEAGQPIHTWITVSETLRDIPNQNLYVSMFWTANPALTDPQKLQEFVKVQESAYSPNWEDLQDSGDLWRTNIKIPEAQAAQKTFAHAFLLPQMDLKDEARLRLLNKLASSAMTRSRFTVLVRYSWSGANETRYDAYNHFILDTSKGSYDAMALAVGAKVTIPNPKMVDAALEKQILQAANLKWGPSEKKTYFKAILNAEDWSRVTSGSSGELEGRSIDVWVLARSKDKKACYAEPMEAEQQHMSAGVFGQAKVDDRENIFRVDCARFKGM</sequence>
<reference evidence="1 3" key="1">
    <citation type="submission" date="2015-05" db="EMBL/GenBank/DDBJ databases">
        <title>Genome assembly of Archangium gephyra DSM 2261.</title>
        <authorList>
            <person name="Sharma G."/>
            <person name="Subramanian S."/>
        </authorList>
    </citation>
    <scope>NUCLEOTIDE SEQUENCE [LARGE SCALE GENOMIC DNA]</scope>
    <source>
        <strain evidence="1 3">DSM 2261</strain>
    </source>
</reference>
<name>A0AAC8QEM7_9BACT</name>
<dbReference type="EMBL" id="QUMU01000010">
    <property type="protein sequence ID" value="REG27145.1"/>
    <property type="molecule type" value="Genomic_DNA"/>
</dbReference>
<proteinExistence type="predicted"/>
<dbReference type="EMBL" id="CP011509">
    <property type="protein sequence ID" value="AKJ06101.1"/>
    <property type="molecule type" value="Genomic_DNA"/>
</dbReference>
<evidence type="ECO:0000313" key="4">
    <source>
        <dbReference type="Proteomes" id="UP000256345"/>
    </source>
</evidence>
<dbReference type="KEGG" id="age:AA314_07727"/>
<accession>A0AAC8QEM7</accession>
<evidence type="ECO:0000313" key="2">
    <source>
        <dbReference type="EMBL" id="REG27145.1"/>
    </source>
</evidence>
<reference evidence="2 4" key="2">
    <citation type="submission" date="2018-08" db="EMBL/GenBank/DDBJ databases">
        <title>Genomic Encyclopedia of Archaeal and Bacterial Type Strains, Phase II (KMG-II): from individual species to whole genera.</title>
        <authorList>
            <person name="Goeker M."/>
        </authorList>
    </citation>
    <scope>NUCLEOTIDE SEQUENCE [LARGE SCALE GENOMIC DNA]</scope>
    <source>
        <strain evidence="2 4">DSM 2261</strain>
    </source>
</reference>
<keyword evidence="4" id="KW-1185">Reference proteome</keyword>
<dbReference type="RefSeq" id="WP_047859472.1">
    <property type="nucleotide sequence ID" value="NZ_CP011509.1"/>
</dbReference>
<organism evidence="1 3">
    <name type="scientific">Archangium gephyra</name>
    <dbReference type="NCBI Taxonomy" id="48"/>
    <lineage>
        <taxon>Bacteria</taxon>
        <taxon>Pseudomonadati</taxon>
        <taxon>Myxococcota</taxon>
        <taxon>Myxococcia</taxon>
        <taxon>Myxococcales</taxon>
        <taxon>Cystobacterineae</taxon>
        <taxon>Archangiaceae</taxon>
        <taxon>Archangium</taxon>
    </lineage>
</organism>
<evidence type="ECO:0000313" key="3">
    <source>
        <dbReference type="Proteomes" id="UP000035579"/>
    </source>
</evidence>
<protein>
    <recommendedName>
        <fullName evidence="5">Lipoprotein</fullName>
    </recommendedName>
</protein>
<dbReference type="AlphaFoldDB" id="A0AAC8QEM7"/>
<gene>
    <name evidence="1" type="ORF">AA314_07727</name>
    <name evidence="2" type="ORF">ATI61_110152</name>
</gene>
<dbReference type="Proteomes" id="UP000035579">
    <property type="component" value="Chromosome"/>
</dbReference>
<dbReference type="PROSITE" id="PS51257">
    <property type="entry name" value="PROKAR_LIPOPROTEIN"/>
    <property type="match status" value="1"/>
</dbReference>
<evidence type="ECO:0008006" key="5">
    <source>
        <dbReference type="Google" id="ProtNLM"/>
    </source>
</evidence>
<dbReference type="Proteomes" id="UP000256345">
    <property type="component" value="Unassembled WGS sequence"/>
</dbReference>
<evidence type="ECO:0000313" key="1">
    <source>
        <dbReference type="EMBL" id="AKJ06101.1"/>
    </source>
</evidence>